<accession>A0A2U1NN22</accession>
<gene>
    <name evidence="2" type="ORF">CTI12_AA245710</name>
</gene>
<protein>
    <submittedName>
        <fullName evidence="2">Uncharacterized protein</fullName>
    </submittedName>
</protein>
<sequence>MKLKKAGFSRFALKPGPNRLLSGPKNKPSQAKKDSGPDFWIGLKPGIQPEVGLTGPDHFTVSAYRIGRYRQCNG</sequence>
<name>A0A2U1NN22_ARTAN</name>
<dbReference type="EMBL" id="PKPP01002497">
    <property type="protein sequence ID" value="PWA74886.1"/>
    <property type="molecule type" value="Genomic_DNA"/>
</dbReference>
<feature type="region of interest" description="Disordered" evidence="1">
    <location>
        <begin position="1"/>
        <end position="38"/>
    </location>
</feature>
<evidence type="ECO:0000313" key="2">
    <source>
        <dbReference type="EMBL" id="PWA74886.1"/>
    </source>
</evidence>
<dbReference type="AlphaFoldDB" id="A0A2U1NN22"/>
<comment type="caution">
    <text evidence="2">The sequence shown here is derived from an EMBL/GenBank/DDBJ whole genome shotgun (WGS) entry which is preliminary data.</text>
</comment>
<organism evidence="2 3">
    <name type="scientific">Artemisia annua</name>
    <name type="common">Sweet wormwood</name>
    <dbReference type="NCBI Taxonomy" id="35608"/>
    <lineage>
        <taxon>Eukaryota</taxon>
        <taxon>Viridiplantae</taxon>
        <taxon>Streptophyta</taxon>
        <taxon>Embryophyta</taxon>
        <taxon>Tracheophyta</taxon>
        <taxon>Spermatophyta</taxon>
        <taxon>Magnoliopsida</taxon>
        <taxon>eudicotyledons</taxon>
        <taxon>Gunneridae</taxon>
        <taxon>Pentapetalae</taxon>
        <taxon>asterids</taxon>
        <taxon>campanulids</taxon>
        <taxon>Asterales</taxon>
        <taxon>Asteraceae</taxon>
        <taxon>Asteroideae</taxon>
        <taxon>Anthemideae</taxon>
        <taxon>Artemisiinae</taxon>
        <taxon>Artemisia</taxon>
    </lineage>
</organism>
<dbReference type="Proteomes" id="UP000245207">
    <property type="component" value="Unassembled WGS sequence"/>
</dbReference>
<evidence type="ECO:0000256" key="1">
    <source>
        <dbReference type="SAM" id="MobiDB-lite"/>
    </source>
</evidence>
<evidence type="ECO:0000313" key="3">
    <source>
        <dbReference type="Proteomes" id="UP000245207"/>
    </source>
</evidence>
<proteinExistence type="predicted"/>
<keyword evidence="3" id="KW-1185">Reference proteome</keyword>
<reference evidence="2 3" key="1">
    <citation type="journal article" date="2018" name="Mol. Plant">
        <title>The genome of Artemisia annua provides insight into the evolution of Asteraceae family and artemisinin biosynthesis.</title>
        <authorList>
            <person name="Shen Q."/>
            <person name="Zhang L."/>
            <person name="Liao Z."/>
            <person name="Wang S."/>
            <person name="Yan T."/>
            <person name="Shi P."/>
            <person name="Liu M."/>
            <person name="Fu X."/>
            <person name="Pan Q."/>
            <person name="Wang Y."/>
            <person name="Lv Z."/>
            <person name="Lu X."/>
            <person name="Zhang F."/>
            <person name="Jiang W."/>
            <person name="Ma Y."/>
            <person name="Chen M."/>
            <person name="Hao X."/>
            <person name="Li L."/>
            <person name="Tang Y."/>
            <person name="Lv G."/>
            <person name="Zhou Y."/>
            <person name="Sun X."/>
            <person name="Brodelius P.E."/>
            <person name="Rose J.K.C."/>
            <person name="Tang K."/>
        </authorList>
    </citation>
    <scope>NUCLEOTIDE SEQUENCE [LARGE SCALE GENOMIC DNA]</scope>
    <source>
        <strain evidence="3">cv. Huhao1</strain>
        <tissue evidence="2">Leaf</tissue>
    </source>
</reference>